<reference evidence="2" key="1">
    <citation type="submission" date="2022-05" db="EMBL/GenBank/DDBJ databases">
        <title>Schlegelella sp. nov., isolated from mangrove soil.</title>
        <authorList>
            <person name="Liu Y."/>
            <person name="Ge X."/>
            <person name="Liu W."/>
        </authorList>
    </citation>
    <scope>NUCLEOTIDE SEQUENCE</scope>
    <source>
        <strain evidence="2">S2-27</strain>
    </source>
</reference>
<evidence type="ECO:0000256" key="1">
    <source>
        <dbReference type="SAM" id="MobiDB-lite"/>
    </source>
</evidence>
<protein>
    <submittedName>
        <fullName evidence="2">DUF6515 family protein</fullName>
    </submittedName>
</protein>
<accession>A0ABT0YXF4</accession>
<gene>
    <name evidence="2" type="ORF">M8A51_25330</name>
</gene>
<proteinExistence type="predicted"/>
<keyword evidence="3" id="KW-1185">Reference proteome</keyword>
<dbReference type="RefSeq" id="WP_251781403.1">
    <property type="nucleotide sequence ID" value="NZ_JAMKFE010000025.1"/>
</dbReference>
<feature type="region of interest" description="Disordered" evidence="1">
    <location>
        <begin position="26"/>
        <end position="124"/>
    </location>
</feature>
<feature type="compositionally biased region" description="Basic and acidic residues" evidence="1">
    <location>
        <begin position="68"/>
        <end position="118"/>
    </location>
</feature>
<name>A0ABT0YXF4_9BURK</name>
<evidence type="ECO:0000313" key="2">
    <source>
        <dbReference type="EMBL" id="MCM5682861.1"/>
    </source>
</evidence>
<dbReference type="InterPro" id="IPR045398">
    <property type="entry name" value="DUF6515"/>
</dbReference>
<evidence type="ECO:0000313" key="3">
    <source>
        <dbReference type="Proteomes" id="UP001165541"/>
    </source>
</evidence>
<sequence length="297" mass="34074">MDSMPFIPWLQIVAMATVLACPVVSQAEPADRDRGARQKEQRAEPRGAQLRDHDRERGPRPAPPRLRSPSERPAPDVHRPPHVRSGDRERRPHWDDDRRRRHDRPPPHWHDDRRWDRPPHHHSHYRHAPRYRWGHHVSSLGPRAHLSLHFGERYWFDDGFWYTPAPSGFVVVRPPVGVYLNALPVGYTLVRVGPSVYYHANGVYYTEAPSGGYQVAQVQDDDPAPSYQPPMVYPARGQSAEQQRSDEYECHTWAVDRAGFDPTLVPLGQGPEGDSVLRGNYQRALTACLEGRGYTVK</sequence>
<dbReference type="Pfam" id="PF20125">
    <property type="entry name" value="DUF6515"/>
    <property type="match status" value="1"/>
</dbReference>
<organism evidence="2 3">
    <name type="scientific">Caldimonas mangrovi</name>
    <dbReference type="NCBI Taxonomy" id="2944811"/>
    <lineage>
        <taxon>Bacteria</taxon>
        <taxon>Pseudomonadati</taxon>
        <taxon>Pseudomonadota</taxon>
        <taxon>Betaproteobacteria</taxon>
        <taxon>Burkholderiales</taxon>
        <taxon>Sphaerotilaceae</taxon>
        <taxon>Caldimonas</taxon>
    </lineage>
</organism>
<feature type="compositionally biased region" description="Basic and acidic residues" evidence="1">
    <location>
        <begin position="29"/>
        <end position="59"/>
    </location>
</feature>
<dbReference type="Proteomes" id="UP001165541">
    <property type="component" value="Unassembled WGS sequence"/>
</dbReference>
<comment type="caution">
    <text evidence="2">The sequence shown here is derived from an EMBL/GenBank/DDBJ whole genome shotgun (WGS) entry which is preliminary data.</text>
</comment>
<dbReference type="EMBL" id="JAMKFE010000025">
    <property type="protein sequence ID" value="MCM5682861.1"/>
    <property type="molecule type" value="Genomic_DNA"/>
</dbReference>